<feature type="compositionally biased region" description="Basic and acidic residues" evidence="1">
    <location>
        <begin position="68"/>
        <end position="85"/>
    </location>
</feature>
<organism evidence="2 3">
    <name type="scientific">Myotis brandtii</name>
    <name type="common">Brandt's bat</name>
    <dbReference type="NCBI Taxonomy" id="109478"/>
    <lineage>
        <taxon>Eukaryota</taxon>
        <taxon>Metazoa</taxon>
        <taxon>Chordata</taxon>
        <taxon>Craniata</taxon>
        <taxon>Vertebrata</taxon>
        <taxon>Euteleostomi</taxon>
        <taxon>Mammalia</taxon>
        <taxon>Eutheria</taxon>
        <taxon>Laurasiatheria</taxon>
        <taxon>Chiroptera</taxon>
        <taxon>Yangochiroptera</taxon>
        <taxon>Vespertilionidae</taxon>
        <taxon>Myotis</taxon>
    </lineage>
</organism>
<keyword evidence="3" id="KW-1185">Reference proteome</keyword>
<feature type="compositionally biased region" description="Basic residues" evidence="1">
    <location>
        <begin position="110"/>
        <end position="119"/>
    </location>
</feature>
<name>S7N1J8_MYOBR</name>
<gene>
    <name evidence="2" type="ORF">D623_10009647</name>
</gene>
<evidence type="ECO:0000313" key="3">
    <source>
        <dbReference type="Proteomes" id="UP000052978"/>
    </source>
</evidence>
<proteinExistence type="predicted"/>
<dbReference type="AlphaFoldDB" id="S7N1J8"/>
<evidence type="ECO:0000313" key="2">
    <source>
        <dbReference type="EMBL" id="EPQ10831.1"/>
    </source>
</evidence>
<evidence type="ECO:0000256" key="1">
    <source>
        <dbReference type="SAM" id="MobiDB-lite"/>
    </source>
</evidence>
<dbReference type="Proteomes" id="UP000052978">
    <property type="component" value="Unassembled WGS sequence"/>
</dbReference>
<accession>S7N1J8</accession>
<dbReference type="EMBL" id="KE163085">
    <property type="protein sequence ID" value="EPQ10831.1"/>
    <property type="molecule type" value="Genomic_DNA"/>
</dbReference>
<reference evidence="2 3" key="1">
    <citation type="journal article" date="2013" name="Nat. Commun.">
        <title>Genome analysis reveals insights into physiology and longevity of the Brandt's bat Myotis brandtii.</title>
        <authorList>
            <person name="Seim I."/>
            <person name="Fang X."/>
            <person name="Xiong Z."/>
            <person name="Lobanov A.V."/>
            <person name="Huang Z."/>
            <person name="Ma S."/>
            <person name="Feng Y."/>
            <person name="Turanov A.A."/>
            <person name="Zhu Y."/>
            <person name="Lenz T.L."/>
            <person name="Gerashchenko M.V."/>
            <person name="Fan D."/>
            <person name="Hee Yim S."/>
            <person name="Yao X."/>
            <person name="Jordan D."/>
            <person name="Xiong Y."/>
            <person name="Ma Y."/>
            <person name="Lyapunov A.N."/>
            <person name="Chen G."/>
            <person name="Kulakova O.I."/>
            <person name="Sun Y."/>
            <person name="Lee S.G."/>
            <person name="Bronson R.T."/>
            <person name="Moskalev A.A."/>
            <person name="Sunyaev S.R."/>
            <person name="Zhang G."/>
            <person name="Krogh A."/>
            <person name="Wang J."/>
            <person name="Gladyshev V.N."/>
        </authorList>
    </citation>
    <scope>NUCLEOTIDE SEQUENCE [LARGE SCALE GENOMIC DNA]</scope>
</reference>
<sequence length="182" mass="20331">METRPGLASPGGPSRRKAWRLPQLFPWSEKVVMSREHTLHLKGAWARPCREALSDRFVVNGQMTVGRFRGEPRPQKQIPRGRDHCVPGSSAAAQEVDTARLLDPEGHSAMRGRRRRRLSRQQSESRDADGIGVQDTARLLDPESHSAMRGRRLSRRQSESRDADGIGVLRGPGSGPRFLVLT</sequence>
<feature type="region of interest" description="Disordered" evidence="1">
    <location>
        <begin position="67"/>
        <end position="94"/>
    </location>
</feature>
<protein>
    <submittedName>
        <fullName evidence="2">Uncharacterized protein</fullName>
    </submittedName>
</protein>
<feature type="region of interest" description="Disordered" evidence="1">
    <location>
        <begin position="108"/>
        <end position="182"/>
    </location>
</feature>